<dbReference type="SUPFAM" id="SSF51316">
    <property type="entry name" value="Mss4-like"/>
    <property type="match status" value="1"/>
</dbReference>
<dbReference type="InterPro" id="IPR002569">
    <property type="entry name" value="Met_Sox_Rdtase_MsrA_dom"/>
</dbReference>
<dbReference type="InterPro" id="IPR002579">
    <property type="entry name" value="Met_Sox_Rdtase_MsrB_dom"/>
</dbReference>
<comment type="function">
    <text evidence="7">Has an important function as a repair enzyme for proteins that have been inactivated by oxidation. Catalyzes the reversible oxidation-reduction of methionine sulfoxide in proteins to methionine.</text>
</comment>
<comment type="catalytic activity">
    <reaction evidence="5">
        <text>L-methionyl-[protein] + [thioredoxin]-disulfide + H2O = L-methionyl-(R)-S-oxide-[protein] + [thioredoxin]-dithiol</text>
        <dbReference type="Rhea" id="RHEA:24164"/>
        <dbReference type="Rhea" id="RHEA-COMP:10698"/>
        <dbReference type="Rhea" id="RHEA-COMP:10700"/>
        <dbReference type="Rhea" id="RHEA-COMP:12313"/>
        <dbReference type="Rhea" id="RHEA-COMP:12314"/>
        <dbReference type="ChEBI" id="CHEBI:15377"/>
        <dbReference type="ChEBI" id="CHEBI:16044"/>
        <dbReference type="ChEBI" id="CHEBI:29950"/>
        <dbReference type="ChEBI" id="CHEBI:45764"/>
        <dbReference type="ChEBI" id="CHEBI:50058"/>
        <dbReference type="EC" id="1.8.4.12"/>
    </reaction>
</comment>
<dbReference type="InterPro" id="IPR036509">
    <property type="entry name" value="Met_Sox_Rdtase_MsrA_sf"/>
</dbReference>
<evidence type="ECO:0000256" key="1">
    <source>
        <dbReference type="ARBA" id="ARBA00005591"/>
    </source>
</evidence>
<gene>
    <name evidence="7 9" type="primary">msrA</name>
    <name evidence="9" type="ORF">Q5741_20205</name>
</gene>
<accession>A0ABT9CLA6</accession>
<protein>
    <recommendedName>
        <fullName evidence="7">Peptide methionine sulfoxide reductase MsrA</fullName>
        <shortName evidence="7">Protein-methionine-S-oxide reductase</shortName>
        <ecNumber evidence="7">1.8.4.11</ecNumber>
    </recommendedName>
    <alternativeName>
        <fullName evidence="7">Peptide-methionine (S)-S-oxide reductase</fullName>
        <shortName evidence="7">Peptide Met(O) reductase</shortName>
    </alternativeName>
</protein>
<comment type="catalytic activity">
    <reaction evidence="4 7">
        <text>L-methionyl-[protein] + [thioredoxin]-disulfide + H2O = L-methionyl-(S)-S-oxide-[protein] + [thioredoxin]-dithiol</text>
        <dbReference type="Rhea" id="RHEA:14217"/>
        <dbReference type="Rhea" id="RHEA-COMP:10698"/>
        <dbReference type="Rhea" id="RHEA-COMP:10700"/>
        <dbReference type="Rhea" id="RHEA-COMP:12313"/>
        <dbReference type="Rhea" id="RHEA-COMP:12315"/>
        <dbReference type="ChEBI" id="CHEBI:15377"/>
        <dbReference type="ChEBI" id="CHEBI:16044"/>
        <dbReference type="ChEBI" id="CHEBI:29950"/>
        <dbReference type="ChEBI" id="CHEBI:44120"/>
        <dbReference type="ChEBI" id="CHEBI:50058"/>
        <dbReference type="EC" id="1.8.4.11"/>
    </reaction>
</comment>
<comment type="similarity">
    <text evidence="1 7">Belongs to the MsrA Met sulfoxide reductase family.</text>
</comment>
<dbReference type="RefSeq" id="WP_305025934.1">
    <property type="nucleotide sequence ID" value="NZ_JAUQTB010000021.1"/>
</dbReference>
<feature type="active site" evidence="7">
    <location>
        <position position="17"/>
    </location>
</feature>
<keyword evidence="10" id="KW-1185">Reference proteome</keyword>
<evidence type="ECO:0000256" key="3">
    <source>
        <dbReference type="ARBA" id="ARBA00023268"/>
    </source>
</evidence>
<dbReference type="EMBL" id="JAUQTB010000021">
    <property type="protein sequence ID" value="MDO7908712.1"/>
    <property type="molecule type" value="Genomic_DNA"/>
</dbReference>
<comment type="caution">
    <text evidence="9">The sequence shown here is derived from an EMBL/GenBank/DDBJ whole genome shotgun (WGS) entry which is preliminary data.</text>
</comment>
<dbReference type="Pfam" id="PF01641">
    <property type="entry name" value="SelR"/>
    <property type="match status" value="1"/>
</dbReference>
<dbReference type="SUPFAM" id="SSF55068">
    <property type="entry name" value="Peptide methionine sulfoxide reductase"/>
    <property type="match status" value="1"/>
</dbReference>
<evidence type="ECO:0000256" key="5">
    <source>
        <dbReference type="ARBA" id="ARBA00048488"/>
    </source>
</evidence>
<evidence type="ECO:0000256" key="6">
    <source>
        <dbReference type="ARBA" id="ARBA00048782"/>
    </source>
</evidence>
<proteinExistence type="inferred from homology"/>
<dbReference type="Pfam" id="PF01625">
    <property type="entry name" value="PMSR"/>
    <property type="match status" value="1"/>
</dbReference>
<dbReference type="NCBIfam" id="TIGR00401">
    <property type="entry name" value="msrA"/>
    <property type="match status" value="1"/>
</dbReference>
<evidence type="ECO:0000259" key="8">
    <source>
        <dbReference type="PROSITE" id="PS51790"/>
    </source>
</evidence>
<keyword evidence="2 7" id="KW-0560">Oxidoreductase</keyword>
<keyword evidence="3" id="KW-0511">Multifunctional enzyme</keyword>
<dbReference type="InterPro" id="IPR011057">
    <property type="entry name" value="Mss4-like_sf"/>
</dbReference>
<dbReference type="NCBIfam" id="TIGR00357">
    <property type="entry name" value="peptide-methionine (R)-S-oxide reductase MsrB"/>
    <property type="match status" value="1"/>
</dbReference>
<dbReference type="EC" id="1.8.4.11" evidence="7"/>
<sequence>MEQQKTGSELATFAGGCFWCMVKPFDELPGIRSIVSGYTGGHTDNPTYEEVGTETTGHREAVQIEFDPGIFSYRRLLDIYWQLIDPTDEGGQFMDRGYSYGTAIYVHNEVQRTEAEASKRELQDSGRFKKKMVTEIIPAGPFYPAEELHQNYYKTHRYHYNQYVEESGRLDFTERHWKGKKDRQKLQRQLTPLQWQVTQEQMDEPAFANEYWNNDQDGIYVDIISGDPLFSTRDQVDAGTGLPAFRRPLHDGLITKKADLRNGLTRTAIFSRLSGAYLGHVFFDTAQPGGQHYQVNSAALRFVPELK</sequence>
<dbReference type="Proteomes" id="UP001240171">
    <property type="component" value="Unassembled WGS sequence"/>
</dbReference>
<evidence type="ECO:0000256" key="7">
    <source>
        <dbReference type="HAMAP-Rule" id="MF_01401"/>
    </source>
</evidence>
<evidence type="ECO:0000313" key="9">
    <source>
        <dbReference type="EMBL" id="MDO7908712.1"/>
    </source>
</evidence>
<organism evidence="9 10">
    <name type="scientific">Paenibacillus lacisoli</name>
    <dbReference type="NCBI Taxonomy" id="3064525"/>
    <lineage>
        <taxon>Bacteria</taxon>
        <taxon>Bacillati</taxon>
        <taxon>Bacillota</taxon>
        <taxon>Bacilli</taxon>
        <taxon>Bacillales</taxon>
        <taxon>Paenibacillaceae</taxon>
        <taxon>Paenibacillus</taxon>
    </lineage>
</organism>
<comment type="catalytic activity">
    <reaction evidence="6 7">
        <text>[thioredoxin]-disulfide + L-methionine + H2O = L-methionine (S)-S-oxide + [thioredoxin]-dithiol</text>
        <dbReference type="Rhea" id="RHEA:19993"/>
        <dbReference type="Rhea" id="RHEA-COMP:10698"/>
        <dbReference type="Rhea" id="RHEA-COMP:10700"/>
        <dbReference type="ChEBI" id="CHEBI:15377"/>
        <dbReference type="ChEBI" id="CHEBI:29950"/>
        <dbReference type="ChEBI" id="CHEBI:50058"/>
        <dbReference type="ChEBI" id="CHEBI:57844"/>
        <dbReference type="ChEBI" id="CHEBI:58772"/>
        <dbReference type="EC" id="1.8.4.11"/>
    </reaction>
</comment>
<reference evidence="9 10" key="1">
    <citation type="submission" date="2023-07" db="EMBL/GenBank/DDBJ databases">
        <title>Paenibacillus sp. JX-17 nov. isolated from soil.</title>
        <authorList>
            <person name="Wan Y."/>
            <person name="Liu B."/>
        </authorList>
    </citation>
    <scope>NUCLEOTIDE SEQUENCE [LARGE SCALE GENOMIC DNA]</scope>
    <source>
        <strain evidence="9 10">JX-17</strain>
    </source>
</reference>
<dbReference type="Gene3D" id="3.30.1060.10">
    <property type="entry name" value="Peptide methionine sulphoxide reductase MsrA"/>
    <property type="match status" value="1"/>
</dbReference>
<dbReference type="PANTHER" id="PTHR43774">
    <property type="entry name" value="PEPTIDE METHIONINE SULFOXIDE REDUCTASE"/>
    <property type="match status" value="1"/>
</dbReference>
<evidence type="ECO:0000256" key="2">
    <source>
        <dbReference type="ARBA" id="ARBA00023002"/>
    </source>
</evidence>
<evidence type="ECO:0000256" key="4">
    <source>
        <dbReference type="ARBA" id="ARBA00047806"/>
    </source>
</evidence>
<dbReference type="HAMAP" id="MF_01401">
    <property type="entry name" value="MsrA"/>
    <property type="match status" value="1"/>
</dbReference>
<dbReference type="PROSITE" id="PS51790">
    <property type="entry name" value="MSRB"/>
    <property type="match status" value="1"/>
</dbReference>
<feature type="domain" description="MsrB" evidence="8">
    <location>
        <begin position="183"/>
        <end position="305"/>
    </location>
</feature>
<name>A0ABT9CLA6_9BACL</name>
<dbReference type="Gene3D" id="2.170.150.20">
    <property type="entry name" value="Peptide methionine sulfoxide reductase"/>
    <property type="match status" value="1"/>
</dbReference>
<dbReference type="GO" id="GO:0008113">
    <property type="term" value="F:peptide-methionine (S)-S-oxide reductase activity"/>
    <property type="evidence" value="ECO:0007669"/>
    <property type="project" value="UniProtKB-EC"/>
</dbReference>
<evidence type="ECO:0000313" key="10">
    <source>
        <dbReference type="Proteomes" id="UP001240171"/>
    </source>
</evidence>
<dbReference type="PANTHER" id="PTHR43774:SF1">
    <property type="entry name" value="PEPTIDE METHIONINE SULFOXIDE REDUCTASE MSRA 2"/>
    <property type="match status" value="1"/>
</dbReference>